<dbReference type="Pfam" id="PF00069">
    <property type="entry name" value="Pkinase"/>
    <property type="match status" value="1"/>
</dbReference>
<evidence type="ECO:0000256" key="8">
    <source>
        <dbReference type="ARBA" id="ARBA00022741"/>
    </source>
</evidence>
<dbReference type="GO" id="GO:0005524">
    <property type="term" value="F:ATP binding"/>
    <property type="evidence" value="ECO:0007669"/>
    <property type="project" value="UniProtKB-UniRule"/>
</dbReference>
<dbReference type="PANTHER" id="PTHR48056">
    <property type="entry name" value="LRR RECEPTOR-LIKE SERINE/THREONINE-PROTEIN KINASE-RELATED"/>
    <property type="match status" value="1"/>
</dbReference>
<keyword evidence="11 16" id="KW-1133">Transmembrane helix</keyword>
<dbReference type="SMART" id="SM00369">
    <property type="entry name" value="LRR_TYP"/>
    <property type="match status" value="6"/>
</dbReference>
<dbReference type="Gene3D" id="3.80.10.10">
    <property type="entry name" value="Ribonuclease Inhibitor"/>
    <property type="match status" value="5"/>
</dbReference>
<keyword evidence="7" id="KW-0677">Repeat</keyword>
<dbReference type="InterPro" id="IPR001611">
    <property type="entry name" value="Leu-rich_rpt"/>
</dbReference>
<evidence type="ECO:0000259" key="17">
    <source>
        <dbReference type="PROSITE" id="PS50011"/>
    </source>
</evidence>
<dbReference type="InterPro" id="IPR050647">
    <property type="entry name" value="Plant_LRR-RLKs"/>
</dbReference>
<feature type="transmembrane region" description="Helical" evidence="16">
    <location>
        <begin position="650"/>
        <end position="670"/>
    </location>
</feature>
<dbReference type="InterPro" id="IPR008271">
    <property type="entry name" value="Ser/Thr_kinase_AS"/>
</dbReference>
<evidence type="ECO:0000256" key="15">
    <source>
        <dbReference type="SAM" id="MobiDB-lite"/>
    </source>
</evidence>
<dbReference type="FunFam" id="1.10.510.10:FF:000365">
    <property type="entry name" value="Leucine-rich repeat receptor-like serine/threonine-protein kinase At1g17230"/>
    <property type="match status" value="1"/>
</dbReference>
<dbReference type="FunFam" id="3.80.10.10:FF:000041">
    <property type="entry name" value="LRR receptor-like serine/threonine-protein kinase ERECTA"/>
    <property type="match status" value="1"/>
</dbReference>
<protein>
    <recommendedName>
        <fullName evidence="17">Protein kinase domain-containing protein</fullName>
    </recommendedName>
</protein>
<dbReference type="PROSITE" id="PS00108">
    <property type="entry name" value="PROTEIN_KINASE_ST"/>
    <property type="match status" value="1"/>
</dbReference>
<dbReference type="GO" id="GO:0009791">
    <property type="term" value="P:post-embryonic development"/>
    <property type="evidence" value="ECO:0007669"/>
    <property type="project" value="UniProtKB-ARBA"/>
</dbReference>
<evidence type="ECO:0000256" key="4">
    <source>
        <dbReference type="ARBA" id="ARBA00022679"/>
    </source>
</evidence>
<feature type="region of interest" description="Disordered" evidence="15">
    <location>
        <begin position="1016"/>
        <end position="1035"/>
    </location>
</feature>
<keyword evidence="13" id="KW-0325">Glycoprotein</keyword>
<accession>A0A9P1E5R6</accession>
<proteinExistence type="inferred from homology"/>
<feature type="binding site" evidence="14">
    <location>
        <position position="733"/>
    </location>
    <ligand>
        <name>ATP</name>
        <dbReference type="ChEBI" id="CHEBI:30616"/>
    </ligand>
</feature>
<evidence type="ECO:0000256" key="12">
    <source>
        <dbReference type="ARBA" id="ARBA00023136"/>
    </source>
</evidence>
<dbReference type="PANTHER" id="PTHR48056:SF29">
    <property type="entry name" value="RECEPTOR-LIKE PROTEIN KINASE HSL1"/>
    <property type="match status" value="1"/>
</dbReference>
<dbReference type="InterPro" id="IPR017441">
    <property type="entry name" value="Protein_kinase_ATP_BS"/>
</dbReference>
<keyword evidence="5 16" id="KW-0812">Transmembrane</keyword>
<evidence type="ECO:0000256" key="10">
    <source>
        <dbReference type="ARBA" id="ARBA00022840"/>
    </source>
</evidence>
<dbReference type="FunFam" id="3.80.10.10:FF:000077">
    <property type="entry name" value="LRR receptor-like serine/threonine-protein kinase ERL1"/>
    <property type="match status" value="1"/>
</dbReference>
<evidence type="ECO:0000256" key="6">
    <source>
        <dbReference type="ARBA" id="ARBA00022729"/>
    </source>
</evidence>
<dbReference type="EMBL" id="CAMAPE010000013">
    <property type="protein sequence ID" value="CAH9080353.1"/>
    <property type="molecule type" value="Genomic_DNA"/>
</dbReference>
<dbReference type="AlphaFoldDB" id="A0A9P1E5R6"/>
<keyword evidence="9" id="KW-0418">Kinase</keyword>
<dbReference type="Gene3D" id="3.30.200.20">
    <property type="entry name" value="Phosphorylase Kinase, domain 1"/>
    <property type="match status" value="1"/>
</dbReference>
<dbReference type="SUPFAM" id="SSF52058">
    <property type="entry name" value="L domain-like"/>
    <property type="match status" value="2"/>
</dbReference>
<dbReference type="InterPro" id="IPR055414">
    <property type="entry name" value="LRR_R13L4/SHOC2-like"/>
</dbReference>
<organism evidence="18 19">
    <name type="scientific">Cuscuta europaea</name>
    <name type="common">European dodder</name>
    <dbReference type="NCBI Taxonomy" id="41803"/>
    <lineage>
        <taxon>Eukaryota</taxon>
        <taxon>Viridiplantae</taxon>
        <taxon>Streptophyta</taxon>
        <taxon>Embryophyta</taxon>
        <taxon>Tracheophyta</taxon>
        <taxon>Spermatophyta</taxon>
        <taxon>Magnoliopsida</taxon>
        <taxon>eudicotyledons</taxon>
        <taxon>Gunneridae</taxon>
        <taxon>Pentapetalae</taxon>
        <taxon>asterids</taxon>
        <taxon>lamiids</taxon>
        <taxon>Solanales</taxon>
        <taxon>Convolvulaceae</taxon>
        <taxon>Cuscuteae</taxon>
        <taxon>Cuscuta</taxon>
        <taxon>Cuscuta subgen. Cuscuta</taxon>
    </lineage>
</organism>
<dbReference type="Gene3D" id="1.10.510.10">
    <property type="entry name" value="Transferase(Phosphotransferase) domain 1"/>
    <property type="match status" value="1"/>
</dbReference>
<evidence type="ECO:0000256" key="1">
    <source>
        <dbReference type="ARBA" id="ARBA00004479"/>
    </source>
</evidence>
<dbReference type="Pfam" id="PF08263">
    <property type="entry name" value="LRRNT_2"/>
    <property type="match status" value="1"/>
</dbReference>
<evidence type="ECO:0000313" key="19">
    <source>
        <dbReference type="Proteomes" id="UP001152484"/>
    </source>
</evidence>
<keyword evidence="3" id="KW-0433">Leucine-rich repeat</keyword>
<comment type="caution">
    <text evidence="18">The sequence shown here is derived from an EMBL/GenBank/DDBJ whole genome shotgun (WGS) entry which is preliminary data.</text>
</comment>
<keyword evidence="4" id="KW-0808">Transferase</keyword>
<dbReference type="SMART" id="SM00220">
    <property type="entry name" value="S_TKc"/>
    <property type="match status" value="1"/>
</dbReference>
<evidence type="ECO:0000256" key="5">
    <source>
        <dbReference type="ARBA" id="ARBA00022692"/>
    </source>
</evidence>
<keyword evidence="6" id="KW-0732">Signal</keyword>
<reference evidence="18" key="1">
    <citation type="submission" date="2022-07" db="EMBL/GenBank/DDBJ databases">
        <authorList>
            <person name="Macas J."/>
            <person name="Novak P."/>
            <person name="Neumann P."/>
        </authorList>
    </citation>
    <scope>NUCLEOTIDE SEQUENCE</scope>
</reference>
<dbReference type="PROSITE" id="PS50011">
    <property type="entry name" value="PROTEIN_KINASE_DOM"/>
    <property type="match status" value="1"/>
</dbReference>
<gene>
    <name evidence="18" type="ORF">CEURO_LOCUS7472</name>
</gene>
<dbReference type="GO" id="GO:0051707">
    <property type="term" value="P:response to other organism"/>
    <property type="evidence" value="ECO:0007669"/>
    <property type="project" value="UniProtKB-ARBA"/>
</dbReference>
<dbReference type="SUPFAM" id="SSF56112">
    <property type="entry name" value="Protein kinase-like (PK-like)"/>
    <property type="match status" value="1"/>
</dbReference>
<evidence type="ECO:0000256" key="14">
    <source>
        <dbReference type="PROSITE-ProRule" id="PRU10141"/>
    </source>
</evidence>
<dbReference type="Pfam" id="PF23598">
    <property type="entry name" value="LRR_14"/>
    <property type="match status" value="1"/>
</dbReference>
<feature type="transmembrane region" description="Helical" evidence="16">
    <location>
        <begin position="21"/>
        <end position="38"/>
    </location>
</feature>
<evidence type="ECO:0000256" key="7">
    <source>
        <dbReference type="ARBA" id="ARBA00022737"/>
    </source>
</evidence>
<dbReference type="GO" id="GO:0033612">
    <property type="term" value="F:receptor serine/threonine kinase binding"/>
    <property type="evidence" value="ECO:0007669"/>
    <property type="project" value="TreeGrafter"/>
</dbReference>
<dbReference type="GO" id="GO:0016020">
    <property type="term" value="C:membrane"/>
    <property type="evidence" value="ECO:0007669"/>
    <property type="project" value="UniProtKB-SubCell"/>
</dbReference>
<dbReference type="OrthoDB" id="676979at2759"/>
<evidence type="ECO:0000313" key="18">
    <source>
        <dbReference type="EMBL" id="CAH9080353.1"/>
    </source>
</evidence>
<name>A0A9P1E5R6_CUSEU</name>
<dbReference type="Pfam" id="PF00560">
    <property type="entry name" value="LRR_1"/>
    <property type="match status" value="4"/>
</dbReference>
<dbReference type="Proteomes" id="UP001152484">
    <property type="component" value="Unassembled WGS sequence"/>
</dbReference>
<dbReference type="InterPro" id="IPR011009">
    <property type="entry name" value="Kinase-like_dom_sf"/>
</dbReference>
<evidence type="ECO:0000256" key="3">
    <source>
        <dbReference type="ARBA" id="ARBA00022614"/>
    </source>
</evidence>
<feature type="domain" description="Protein kinase" evidence="17">
    <location>
        <begin position="704"/>
        <end position="983"/>
    </location>
</feature>
<keyword evidence="10 14" id="KW-0067">ATP-binding</keyword>
<dbReference type="InterPro" id="IPR000719">
    <property type="entry name" value="Prot_kinase_dom"/>
</dbReference>
<dbReference type="InterPro" id="IPR003591">
    <property type="entry name" value="Leu-rich_rpt_typical-subtyp"/>
</dbReference>
<dbReference type="PROSITE" id="PS00107">
    <property type="entry name" value="PROTEIN_KINASE_ATP"/>
    <property type="match status" value="1"/>
</dbReference>
<comment type="subcellular location">
    <subcellularLocation>
        <location evidence="1">Membrane</location>
        <topology evidence="1">Single-pass type I membrane protein</topology>
    </subcellularLocation>
</comment>
<evidence type="ECO:0000256" key="13">
    <source>
        <dbReference type="ARBA" id="ARBA00023180"/>
    </source>
</evidence>
<evidence type="ECO:0000256" key="9">
    <source>
        <dbReference type="ARBA" id="ARBA00022777"/>
    </source>
</evidence>
<sequence>MGRDVFSIFPGGGGNGFKSSSSILFSLIIVVIIILTHLPHQGKSVTDRDTLLRVKRQWGNPSTLRVWNSTSSPCSWPEIECSGDGSVTGIFLKDYDIVSEIPPEICNLSNLTTLDLSYNYIPDQFPTFLYNCSKLEHLDLSQNYFVGDLPHDIDRLRNLRYLDLSANNFTGDIPRSVGNITELRQLMMYQNLLNGTFPVEIANLSNLEQLQMSYNSFSPREIPEEFGNLKKLTICWWSSTNLVGEIPKSFENLSSLEQLDLVGNSLQGHIPGKLFLLPNLAKVYLYNNNLSGSIPSRFAKPSKLVEVDLSHNRLTGEIPIGFGESEGLELVALFMNQLSGAIPPNIGLMPSLKNFKVFINNLSGILPPQIGLHSKLESIEVSENRLIGILPDNLCAGKALVGITAFNNNFTGGIPPSLESCNTLLTIQLYNNAFSGEVPPWIWTLESMISVMLSNNSFSGKLPHEVAENFTRLEINNNRFYGELPPPKNSSSSLQGIIVFHASNNLLSGHIPGEFTAFPKLTELKLDGNSLSDELPENILSWASLHTLSLARNKLSGNIPAAIGSLSDLVDLDLSGNQFFGPIPPELDRLRLNGLNLSSNKLSGRIPARFDNLAFENSFLSNPSLCAVDQLSSTLPRCHSKTTHRFPCRVIILITVFGVIAFLGVSLILFKVRDYSRKRRDIPTWKLTSYQKLDFTEEKILRNLTESNLIGSGGSGMVYKISTGKEGSCVAVKRISSDGKLDDELERQFAAEMEILGSIRHTNIVKLMCCISSESSKLVVYEYMEYGSLDTWLHKRKRGSLENLGLDWPKRLQIATGAAQGLCYMHHDCVPPIMHRDVKSSNILLDSQFNSFIADFGLAKVLAKKGEPNTMSAVVGSFGYIAPEYAYTTRVNEKIDIYSFGVVLLELVTGREPKFVDEQISLVEWAWEHYAAEKAIDEVLDEKINEAYEFLEDIKTVFMLGLTCTNRLPSHRPSMRDVVRTLLRCKTLNDSKSKKAEGKNYNVAHLVAHDSLSAPTTYSRKADDNESDDSILSIV</sequence>
<keyword evidence="19" id="KW-1185">Reference proteome</keyword>
<dbReference type="FunFam" id="3.80.10.10:FF:000233">
    <property type="entry name" value="Leucine-rich repeat receptor-like protein kinase TDR"/>
    <property type="match status" value="1"/>
</dbReference>
<dbReference type="GO" id="GO:0006952">
    <property type="term" value="P:defense response"/>
    <property type="evidence" value="ECO:0007669"/>
    <property type="project" value="UniProtKB-ARBA"/>
</dbReference>
<evidence type="ECO:0000256" key="11">
    <source>
        <dbReference type="ARBA" id="ARBA00022989"/>
    </source>
</evidence>
<evidence type="ECO:0000256" key="16">
    <source>
        <dbReference type="SAM" id="Phobius"/>
    </source>
</evidence>
<dbReference type="InterPro" id="IPR013210">
    <property type="entry name" value="LRR_N_plant-typ"/>
</dbReference>
<comment type="similarity">
    <text evidence="2">Belongs to the protein kinase superfamily. Ser/Thr protein kinase family.</text>
</comment>
<dbReference type="GO" id="GO:0004672">
    <property type="term" value="F:protein kinase activity"/>
    <property type="evidence" value="ECO:0007669"/>
    <property type="project" value="InterPro"/>
</dbReference>
<dbReference type="InterPro" id="IPR032675">
    <property type="entry name" value="LRR_dom_sf"/>
</dbReference>
<keyword evidence="8 14" id="KW-0547">Nucleotide-binding</keyword>
<evidence type="ECO:0000256" key="2">
    <source>
        <dbReference type="ARBA" id="ARBA00008684"/>
    </source>
</evidence>
<keyword evidence="12 16" id="KW-0472">Membrane</keyword>